<feature type="compositionally biased region" description="Low complexity" evidence="11">
    <location>
        <begin position="1326"/>
        <end position="1338"/>
    </location>
</feature>
<dbReference type="GO" id="GO:0030335">
    <property type="term" value="P:positive regulation of cell migration"/>
    <property type="evidence" value="ECO:0007669"/>
    <property type="project" value="TreeGrafter"/>
</dbReference>
<dbReference type="Pfam" id="PF00090">
    <property type="entry name" value="TSP_1"/>
    <property type="match status" value="5"/>
</dbReference>
<dbReference type="InterPro" id="IPR036383">
    <property type="entry name" value="TSP1_rpt_sf"/>
</dbReference>
<keyword evidence="4" id="KW-0221">Differentiation</keyword>
<dbReference type="PROSITE" id="PS51004">
    <property type="entry name" value="SEMA"/>
    <property type="match status" value="1"/>
</dbReference>
<dbReference type="Gene3D" id="3.30.1680.10">
    <property type="entry name" value="ligand-binding face of the semaphorins, domain 2"/>
    <property type="match status" value="1"/>
</dbReference>
<dbReference type="InterPro" id="IPR001627">
    <property type="entry name" value="Semap_dom"/>
</dbReference>
<dbReference type="STRING" id="7238.B4HFI0"/>
<feature type="compositionally biased region" description="Basic residues" evidence="11">
    <location>
        <begin position="147"/>
        <end position="158"/>
    </location>
</feature>
<dbReference type="Pfam" id="PF00313">
    <property type="entry name" value="CSD"/>
    <property type="match status" value="1"/>
</dbReference>
<evidence type="ECO:0000256" key="11">
    <source>
        <dbReference type="SAM" id="MobiDB-lite"/>
    </source>
</evidence>
<dbReference type="GO" id="GO:0045499">
    <property type="term" value="F:chemorepellent activity"/>
    <property type="evidence" value="ECO:0007669"/>
    <property type="project" value="TreeGrafter"/>
</dbReference>
<evidence type="ECO:0000259" key="13">
    <source>
        <dbReference type="PROSITE" id="PS51004"/>
    </source>
</evidence>
<keyword evidence="6 12" id="KW-1133">Transmembrane helix</keyword>
<dbReference type="FunFam" id="2.130.10.10:FF:001151">
    <property type="entry name" value="Semaphorin 5C"/>
    <property type="match status" value="1"/>
</dbReference>
<dbReference type="Pfam" id="PF01437">
    <property type="entry name" value="PSI"/>
    <property type="match status" value="1"/>
</dbReference>
<dbReference type="CDD" id="cd04458">
    <property type="entry name" value="CSP_CDS"/>
    <property type="match status" value="1"/>
</dbReference>
<dbReference type="FunFam" id="2.20.100.10:FF:000021">
    <property type="entry name" value="semaphorin-5B isoform X1"/>
    <property type="match status" value="1"/>
</dbReference>
<feature type="domain" description="CSD" evidence="14">
    <location>
        <begin position="61"/>
        <end position="130"/>
    </location>
</feature>
<feature type="region of interest" description="Disordered" evidence="11">
    <location>
        <begin position="1"/>
        <end position="58"/>
    </location>
</feature>
<keyword evidence="16" id="KW-1185">Reference proteome</keyword>
<dbReference type="GO" id="GO:0071598">
    <property type="term" value="C:neuronal ribonucleoprotein granule"/>
    <property type="evidence" value="ECO:0007669"/>
    <property type="project" value="EnsemblMetazoa"/>
</dbReference>
<dbReference type="InterPro" id="IPR000884">
    <property type="entry name" value="TSP1_rpt"/>
</dbReference>
<dbReference type="SMART" id="SM00357">
    <property type="entry name" value="CSP"/>
    <property type="match status" value="1"/>
</dbReference>
<dbReference type="InterPro" id="IPR027231">
    <property type="entry name" value="Semaphorin"/>
</dbReference>
<dbReference type="FunFam" id="2.40.50.140:FF:000054">
    <property type="entry name" value="Nuclease-sensitive element-binding protein 1"/>
    <property type="match status" value="1"/>
</dbReference>
<dbReference type="PhylomeDB" id="B4HFI0"/>
<evidence type="ECO:0000313" key="16">
    <source>
        <dbReference type="Proteomes" id="UP000001292"/>
    </source>
</evidence>
<dbReference type="GO" id="GO:0048036">
    <property type="term" value="P:central complex development"/>
    <property type="evidence" value="ECO:0007669"/>
    <property type="project" value="EnsemblMetazoa"/>
</dbReference>
<dbReference type="PROSITE" id="PS51857">
    <property type="entry name" value="CSD_2"/>
    <property type="match status" value="1"/>
</dbReference>
<comment type="subcellular location">
    <subcellularLocation>
        <location evidence="1">Membrane</location>
        <topology evidence="1">Single-pass membrane protein</topology>
    </subcellularLocation>
</comment>
<evidence type="ECO:0000256" key="9">
    <source>
        <dbReference type="ARBA" id="ARBA00023180"/>
    </source>
</evidence>
<dbReference type="PROSITE" id="PS50092">
    <property type="entry name" value="TSP1"/>
    <property type="match status" value="6"/>
</dbReference>
<dbReference type="GO" id="GO:0003676">
    <property type="term" value="F:nucleic acid binding"/>
    <property type="evidence" value="ECO:0007669"/>
    <property type="project" value="InterPro"/>
</dbReference>
<feature type="compositionally biased region" description="Low complexity" evidence="11">
    <location>
        <begin position="40"/>
        <end position="49"/>
    </location>
</feature>
<feature type="compositionally biased region" description="Low complexity" evidence="11">
    <location>
        <begin position="310"/>
        <end position="321"/>
    </location>
</feature>
<evidence type="ECO:0000256" key="12">
    <source>
        <dbReference type="SAM" id="Phobius"/>
    </source>
</evidence>
<organism evidence="16">
    <name type="scientific">Drosophila sechellia</name>
    <name type="common">Fruit fly</name>
    <dbReference type="NCBI Taxonomy" id="7238"/>
    <lineage>
        <taxon>Eukaryota</taxon>
        <taxon>Metazoa</taxon>
        <taxon>Ecdysozoa</taxon>
        <taxon>Arthropoda</taxon>
        <taxon>Hexapoda</taxon>
        <taxon>Insecta</taxon>
        <taxon>Pterygota</taxon>
        <taxon>Neoptera</taxon>
        <taxon>Endopterygota</taxon>
        <taxon>Diptera</taxon>
        <taxon>Brachycera</taxon>
        <taxon>Muscomorpha</taxon>
        <taxon>Ephydroidea</taxon>
        <taxon>Drosophilidae</taxon>
        <taxon>Drosophila</taxon>
        <taxon>Sophophora</taxon>
    </lineage>
</organism>
<dbReference type="InterPro" id="IPR036352">
    <property type="entry name" value="Semap_dom_sf"/>
</dbReference>
<feature type="region of interest" description="Disordered" evidence="11">
    <location>
        <begin position="124"/>
        <end position="323"/>
    </location>
</feature>
<evidence type="ECO:0000256" key="1">
    <source>
        <dbReference type="ARBA" id="ARBA00004167"/>
    </source>
</evidence>
<dbReference type="InterPro" id="IPR011129">
    <property type="entry name" value="CSD"/>
</dbReference>
<evidence type="ECO:0000256" key="4">
    <source>
        <dbReference type="ARBA" id="ARBA00022782"/>
    </source>
</evidence>
<dbReference type="InterPro" id="IPR002165">
    <property type="entry name" value="Plexin_repeat"/>
</dbReference>
<dbReference type="SUPFAM" id="SSF103575">
    <property type="entry name" value="Plexin repeat"/>
    <property type="match status" value="1"/>
</dbReference>
<evidence type="ECO:0000256" key="7">
    <source>
        <dbReference type="ARBA" id="ARBA00023136"/>
    </source>
</evidence>
<keyword evidence="9" id="KW-0325">Glycoprotein</keyword>
<gene>
    <name evidence="15" type="primary">Dsec\GM24682</name>
    <name evidence="15" type="ORF">Dsec_GM24682</name>
</gene>
<dbReference type="SUPFAM" id="SSF82895">
    <property type="entry name" value="TSP-1 type 1 repeat"/>
    <property type="match status" value="6"/>
</dbReference>
<dbReference type="FunFam" id="2.20.100.10:FF:000001">
    <property type="entry name" value="semaphorin-5A isoform X1"/>
    <property type="match status" value="2"/>
</dbReference>
<dbReference type="Gene3D" id="2.40.50.140">
    <property type="entry name" value="Nucleic acid-binding proteins"/>
    <property type="match status" value="1"/>
</dbReference>
<dbReference type="SUPFAM" id="SSF50249">
    <property type="entry name" value="Nucleic acid-binding proteins"/>
    <property type="match status" value="1"/>
</dbReference>
<sequence>MADAAESKPLAAEQQQAQQQPEQQQNPPNPQELDHDQEPLGELQGQQGQPAPPTKEVIATKVTGTVKWFNVKSGYGFINRNDTREDVFVHQSAIARNNPKKAVRSVGDGEVVEFDVVIGEKGNEAANVTGPSGEPVRGSQFAADKRRNFRPWMKKNRRKDGEVEGEDPESPAQQQQQQAAPIVDGQPQQQVQSGPRQPRQNFRRGPPGGPPGGPRGGPRGPPGGAPGGPRRYNNYYLRQPRRGLGGGDGSAEPGVHDQNPEGLQRGEGQGPRRGGGPPGGPQAALLPTQLQQWSTATTPRRRRIHSRPGTATPSTATSTSPEETKWPWRWFGAAATADLMSTAKRFYDPETTWYSEMLFDVARNQVIVGARDTLYRMSFDLEPLERAIWGATPSEIAMCQAKGQSERWCRNYVRVLHSYGENQLYACGTNAFQPSCSWRQMENLTVTSVDSGVVKCPFHPQANSTSLLQSNGQLFVGTATDFSGSDVAILRTGVESNKRFLRTKQYNNNWLSGAQFVGSFEAGNFVYFLLRESAAEHMSCGKVIYSRIARVCKNDVGGGGQLLRDNWTSFLKARLNCSLPGEYPYYFDEIQGMTYAESESVLYATFRTSGSSIFGSAVCAYKLSSINAAFDGPFKQQEHADAAWKTVNTNQRSQFQCGTSSIGSSIGHWLESSRYQLMDEAVQPIGAEPLYHSKLEQFGRLALDIINTKTEQVHVLFVASSENHIKKLSVKYGGDGVQTCLVELWQADDTGTSSLLNMAYLKVSDSLYLGTDLALTRIPAQHCSRHVSQSSCLNSMDPYCGWNELVERCMPQPQDSSVLQHWHQAPQITCPVLNAPIDGGWSTWSPWAVCQQHEQPDSNCQCRQRSCNNPQPQHGGATCEGISTQVTNCTQHGGWTEWSAWSPCSQTCGIAVKIRRRTCGNPRPAFGGRTCVGSEQSEMYCRHLPPCPVAKPQSVDGGWGPWGEWSECSAQCGGGFRMRRRECNDPAPLNGGMECPGCRLDYEECNMQSCQEVRKLSAWTPWLTVTGSGNSSEPHTERRFRFVCRATSPDPSSVRVGLPKEESRNCHADGSCQRQVDHDSADSDAADWSPCSVSCGGGVQQRHRGRGSQSRVCNIHACPAEEQLSSNSLDNEVEHGEWGCWSEWSACSVTCGLGLRRRTRRCLAGHDRFCQGRALEEQKCEMVPCEDFLGWSAWSEWSSCSSDGIRLRHRRCLVEQPGSMECRGAEFEKTACVPNECEETQTASTATLPIVIFVGLLFTVACCLATYRFTKKRFMISAEEALNKTTTTTASFDTYPNQYSSLPTKDYYDQRPKRQSSFRMPAKTSNLGNGNGTLNRNNMHQNNTPKVLAKNYIDCESGTMKRQSALNNCRSNIDDEKF</sequence>
<dbReference type="PANTHER" id="PTHR11036:SF79">
    <property type="entry name" value="SEMAPHORIN 5C, ISOFORM A"/>
    <property type="match status" value="1"/>
</dbReference>
<dbReference type="InterPro" id="IPR015943">
    <property type="entry name" value="WD40/YVTN_repeat-like_dom_sf"/>
</dbReference>
<dbReference type="GO" id="GO:0007411">
    <property type="term" value="P:axon guidance"/>
    <property type="evidence" value="ECO:0007669"/>
    <property type="project" value="TreeGrafter"/>
</dbReference>
<evidence type="ECO:0000256" key="6">
    <source>
        <dbReference type="ARBA" id="ARBA00022989"/>
    </source>
</evidence>
<dbReference type="GO" id="GO:0001700">
    <property type="term" value="P:embryonic development via the syncytial blastoderm"/>
    <property type="evidence" value="ECO:0007669"/>
    <property type="project" value="EnsemblMetazoa"/>
</dbReference>
<dbReference type="HOGENOM" id="CLU_005410_0_0_1"/>
<feature type="compositionally biased region" description="Low complexity" evidence="11">
    <location>
        <begin position="281"/>
        <end position="292"/>
    </location>
</feature>
<dbReference type="PROSITE" id="PS00352">
    <property type="entry name" value="CSD_1"/>
    <property type="match status" value="1"/>
</dbReference>
<dbReference type="Pfam" id="PF23260">
    <property type="entry name" value="TSP1_2"/>
    <property type="match status" value="1"/>
</dbReference>
<dbReference type="GO" id="GO:0071526">
    <property type="term" value="P:semaphorin-plexin signaling pathway"/>
    <property type="evidence" value="ECO:0007669"/>
    <property type="project" value="TreeGrafter"/>
</dbReference>
<dbReference type="InterPro" id="IPR002059">
    <property type="entry name" value="CSP_DNA-bd"/>
</dbReference>
<dbReference type="PRINTS" id="PR00050">
    <property type="entry name" value="COLDSHOCK"/>
</dbReference>
<feature type="compositionally biased region" description="Low complexity" evidence="11">
    <location>
        <begin position="11"/>
        <end position="26"/>
    </location>
</feature>
<dbReference type="SMART" id="SM00630">
    <property type="entry name" value="Sema"/>
    <property type="match status" value="1"/>
</dbReference>
<dbReference type="GO" id="GO:0030215">
    <property type="term" value="F:semaphorin receptor binding"/>
    <property type="evidence" value="ECO:0007669"/>
    <property type="project" value="InterPro"/>
</dbReference>
<name>B4HFI0_DROSE</name>
<dbReference type="EMBL" id="CH480815">
    <property type="protein sequence ID" value="EDW41211.1"/>
    <property type="molecule type" value="Genomic_DNA"/>
</dbReference>
<feature type="region of interest" description="Disordered" evidence="11">
    <location>
        <begin position="1303"/>
        <end position="1342"/>
    </location>
</feature>
<evidence type="ECO:0000313" key="15">
    <source>
        <dbReference type="EMBL" id="EDW41211.1"/>
    </source>
</evidence>
<keyword evidence="7 12" id="KW-0472">Membrane</keyword>
<dbReference type="CDD" id="cd11265">
    <property type="entry name" value="Sema_5C"/>
    <property type="match status" value="1"/>
</dbReference>
<protein>
    <submittedName>
        <fullName evidence="15">GM24682</fullName>
    </submittedName>
</protein>
<feature type="domain" description="Sema" evidence="13">
    <location>
        <begin position="331"/>
        <end position="780"/>
    </location>
</feature>
<feature type="compositionally biased region" description="Low complexity" evidence="11">
    <location>
        <begin position="172"/>
        <end position="205"/>
    </location>
</feature>
<dbReference type="InterPro" id="IPR019844">
    <property type="entry name" value="CSD_CS"/>
</dbReference>
<keyword evidence="5" id="KW-0524">Neurogenesis</keyword>
<dbReference type="Proteomes" id="UP000001292">
    <property type="component" value="Unassembled WGS sequence"/>
</dbReference>
<evidence type="ECO:0000256" key="3">
    <source>
        <dbReference type="ARBA" id="ARBA00022737"/>
    </source>
</evidence>
<dbReference type="Pfam" id="PF01403">
    <property type="entry name" value="Sema"/>
    <property type="match status" value="1"/>
</dbReference>
<dbReference type="SMART" id="SM00209">
    <property type="entry name" value="TSP1"/>
    <property type="match status" value="6"/>
</dbReference>
<proteinExistence type="predicted"/>
<dbReference type="PRINTS" id="PR01705">
    <property type="entry name" value="TSP1REPEAT"/>
</dbReference>
<evidence type="ECO:0000259" key="14">
    <source>
        <dbReference type="PROSITE" id="PS51857"/>
    </source>
</evidence>
<evidence type="ECO:0000256" key="8">
    <source>
        <dbReference type="ARBA" id="ARBA00023157"/>
    </source>
</evidence>
<dbReference type="InterPro" id="IPR048224">
    <property type="entry name" value="Sema5C_Sema"/>
</dbReference>
<feature type="transmembrane region" description="Helical" evidence="12">
    <location>
        <begin position="1246"/>
        <end position="1267"/>
    </location>
</feature>
<dbReference type="SMART" id="SM00423">
    <property type="entry name" value="PSI"/>
    <property type="match status" value="1"/>
</dbReference>
<dbReference type="PANTHER" id="PTHR11036">
    <property type="entry name" value="SEMAPHORIN"/>
    <property type="match status" value="1"/>
</dbReference>
<dbReference type="InterPro" id="IPR016201">
    <property type="entry name" value="PSI"/>
</dbReference>
<dbReference type="InterPro" id="IPR012340">
    <property type="entry name" value="NA-bd_OB-fold"/>
</dbReference>
<dbReference type="GO" id="GO:0005886">
    <property type="term" value="C:plasma membrane"/>
    <property type="evidence" value="ECO:0007669"/>
    <property type="project" value="TreeGrafter"/>
</dbReference>
<dbReference type="SUPFAM" id="SSF101912">
    <property type="entry name" value="Sema domain"/>
    <property type="match status" value="1"/>
</dbReference>
<dbReference type="GO" id="GO:0042048">
    <property type="term" value="P:olfactory behavior"/>
    <property type="evidence" value="ECO:0007669"/>
    <property type="project" value="EnsemblMetazoa"/>
</dbReference>
<comment type="caution">
    <text evidence="10">Lacks conserved residue(s) required for the propagation of feature annotation.</text>
</comment>
<evidence type="ECO:0000256" key="2">
    <source>
        <dbReference type="ARBA" id="ARBA00022692"/>
    </source>
</evidence>
<dbReference type="FunFam" id="2.20.100.10:FF:000162">
    <property type="entry name" value="Semaphorin 5C"/>
    <property type="match status" value="1"/>
</dbReference>
<dbReference type="InterPro" id="IPR057563">
    <property type="entry name" value="Sema5A/B-like_TSP-1"/>
</dbReference>
<dbReference type="Gene3D" id="2.130.10.10">
    <property type="entry name" value="YVTN repeat-like/Quinoprotein amine dehydrogenase"/>
    <property type="match status" value="1"/>
</dbReference>
<feature type="compositionally biased region" description="Gly residues" evidence="11">
    <location>
        <begin position="265"/>
        <end position="277"/>
    </location>
</feature>
<evidence type="ECO:0000256" key="5">
    <source>
        <dbReference type="ARBA" id="ARBA00022902"/>
    </source>
</evidence>
<keyword evidence="3" id="KW-0677">Repeat</keyword>
<reference evidence="15 16" key="1">
    <citation type="journal article" date="2007" name="Nature">
        <title>Evolution of genes and genomes on the Drosophila phylogeny.</title>
        <authorList>
            <consortium name="Drosophila 12 Genomes Consortium"/>
            <person name="Clark A.G."/>
            <person name="Eisen M.B."/>
            <person name="Smith D.R."/>
            <person name="Bergman C.M."/>
            <person name="Oliver B."/>
            <person name="Markow T.A."/>
            <person name="Kaufman T.C."/>
            <person name="Kellis M."/>
            <person name="Gelbart W."/>
            <person name="Iyer V.N."/>
            <person name="Pollard D.A."/>
            <person name="Sackton T.B."/>
            <person name="Larracuente A.M."/>
            <person name="Singh N.D."/>
            <person name="Abad J.P."/>
            <person name="Abt D.N."/>
            <person name="Adryan B."/>
            <person name="Aguade M."/>
            <person name="Akashi H."/>
            <person name="Anderson W.W."/>
            <person name="Aquadro C.F."/>
            <person name="Ardell D.H."/>
            <person name="Arguello R."/>
            <person name="Artieri C.G."/>
            <person name="Barbash D.A."/>
            <person name="Barker D."/>
            <person name="Barsanti P."/>
            <person name="Batterham P."/>
            <person name="Batzoglou S."/>
            <person name="Begun D."/>
            <person name="Bhutkar A."/>
            <person name="Blanco E."/>
            <person name="Bosak S.A."/>
            <person name="Bradley R.K."/>
            <person name="Brand A.D."/>
            <person name="Brent M.R."/>
            <person name="Brooks A.N."/>
            <person name="Brown R.H."/>
            <person name="Butlin R.K."/>
            <person name="Caggese C."/>
            <person name="Calvi B.R."/>
            <person name="Bernardo de Carvalho A."/>
            <person name="Caspi A."/>
            <person name="Castrezana S."/>
            <person name="Celniker S.E."/>
            <person name="Chang J.L."/>
            <person name="Chapple C."/>
            <person name="Chatterji S."/>
            <person name="Chinwalla A."/>
            <person name="Civetta A."/>
            <person name="Clifton S.W."/>
            <person name="Comeron J.M."/>
            <person name="Costello J.C."/>
            <person name="Coyne J.A."/>
            <person name="Daub J."/>
            <person name="David R.G."/>
            <person name="Delcher A.L."/>
            <person name="Delehaunty K."/>
            <person name="Do C.B."/>
            <person name="Ebling H."/>
            <person name="Edwards K."/>
            <person name="Eickbush T."/>
            <person name="Evans J.D."/>
            <person name="Filipski A."/>
            <person name="Findeiss S."/>
            <person name="Freyhult E."/>
            <person name="Fulton L."/>
            <person name="Fulton R."/>
            <person name="Garcia A.C."/>
            <person name="Gardiner A."/>
            <person name="Garfield D.A."/>
            <person name="Garvin B.E."/>
            <person name="Gibson G."/>
            <person name="Gilbert D."/>
            <person name="Gnerre S."/>
            <person name="Godfrey J."/>
            <person name="Good R."/>
            <person name="Gotea V."/>
            <person name="Gravely B."/>
            <person name="Greenberg A.J."/>
            <person name="Griffiths-Jones S."/>
            <person name="Gross S."/>
            <person name="Guigo R."/>
            <person name="Gustafson E.A."/>
            <person name="Haerty W."/>
            <person name="Hahn M.W."/>
            <person name="Halligan D.L."/>
            <person name="Halpern A.L."/>
            <person name="Halter G.M."/>
            <person name="Han M.V."/>
            <person name="Heger A."/>
            <person name="Hillier L."/>
            <person name="Hinrichs A.S."/>
            <person name="Holmes I."/>
            <person name="Hoskins R.A."/>
            <person name="Hubisz M.J."/>
            <person name="Hultmark D."/>
            <person name="Huntley M.A."/>
            <person name="Jaffe D.B."/>
            <person name="Jagadeeshan S."/>
            <person name="Jeck W.R."/>
            <person name="Johnson J."/>
            <person name="Jones C.D."/>
            <person name="Jordan W.C."/>
            <person name="Karpen G.H."/>
            <person name="Kataoka E."/>
            <person name="Keightley P.D."/>
            <person name="Kheradpour P."/>
            <person name="Kirkness E.F."/>
            <person name="Koerich L.B."/>
            <person name="Kristiansen K."/>
            <person name="Kudrna D."/>
            <person name="Kulathinal R.J."/>
            <person name="Kumar S."/>
            <person name="Kwok R."/>
            <person name="Lander E."/>
            <person name="Langley C.H."/>
            <person name="Lapoint R."/>
            <person name="Lazzaro B.P."/>
            <person name="Lee S.J."/>
            <person name="Levesque L."/>
            <person name="Li R."/>
            <person name="Lin C.F."/>
            <person name="Lin M.F."/>
            <person name="Lindblad-Toh K."/>
            <person name="Llopart A."/>
            <person name="Long M."/>
            <person name="Low L."/>
            <person name="Lozovsky E."/>
            <person name="Lu J."/>
            <person name="Luo M."/>
            <person name="Machado C.A."/>
            <person name="Makalowski W."/>
            <person name="Marzo M."/>
            <person name="Matsuda M."/>
            <person name="Matzkin L."/>
            <person name="McAllister B."/>
            <person name="McBride C.S."/>
            <person name="McKernan B."/>
            <person name="McKernan K."/>
            <person name="Mendez-Lago M."/>
            <person name="Minx P."/>
            <person name="Mollenhauer M.U."/>
            <person name="Montooth K."/>
            <person name="Mount S.M."/>
            <person name="Mu X."/>
            <person name="Myers E."/>
            <person name="Negre B."/>
            <person name="Newfeld S."/>
            <person name="Nielsen R."/>
            <person name="Noor M.A."/>
            <person name="O'Grady P."/>
            <person name="Pachter L."/>
            <person name="Papaceit M."/>
            <person name="Parisi M.J."/>
            <person name="Parisi M."/>
            <person name="Parts L."/>
            <person name="Pedersen J.S."/>
            <person name="Pesole G."/>
            <person name="Phillippy A.M."/>
            <person name="Ponting C.P."/>
            <person name="Pop M."/>
            <person name="Porcelli D."/>
            <person name="Powell J.R."/>
            <person name="Prohaska S."/>
            <person name="Pruitt K."/>
            <person name="Puig M."/>
            <person name="Quesneville H."/>
            <person name="Ram K.R."/>
            <person name="Rand D."/>
            <person name="Rasmussen M.D."/>
            <person name="Reed L.K."/>
            <person name="Reenan R."/>
            <person name="Reily A."/>
            <person name="Remington K.A."/>
            <person name="Rieger T.T."/>
            <person name="Ritchie M.G."/>
            <person name="Robin C."/>
            <person name="Rogers Y.H."/>
            <person name="Rohde C."/>
            <person name="Rozas J."/>
            <person name="Rubenfield M.J."/>
            <person name="Ruiz A."/>
            <person name="Russo S."/>
            <person name="Salzberg S.L."/>
            <person name="Sanchez-Gracia A."/>
            <person name="Saranga D.J."/>
            <person name="Sato H."/>
            <person name="Schaeffer S.W."/>
            <person name="Schatz M.C."/>
            <person name="Schlenke T."/>
            <person name="Schwartz R."/>
            <person name="Segarra C."/>
            <person name="Singh R.S."/>
            <person name="Sirot L."/>
            <person name="Sirota M."/>
            <person name="Sisneros N.B."/>
            <person name="Smith C.D."/>
            <person name="Smith T.F."/>
            <person name="Spieth J."/>
            <person name="Stage D.E."/>
            <person name="Stark A."/>
            <person name="Stephan W."/>
            <person name="Strausberg R.L."/>
            <person name="Strempel S."/>
            <person name="Sturgill D."/>
            <person name="Sutton G."/>
            <person name="Sutton G.G."/>
            <person name="Tao W."/>
            <person name="Teichmann S."/>
            <person name="Tobari Y.N."/>
            <person name="Tomimura Y."/>
            <person name="Tsolas J.M."/>
            <person name="Valente V.L."/>
            <person name="Venter E."/>
            <person name="Venter J.C."/>
            <person name="Vicario S."/>
            <person name="Vieira F.G."/>
            <person name="Vilella A.J."/>
            <person name="Villasante A."/>
            <person name="Walenz B."/>
            <person name="Wang J."/>
            <person name="Wasserman M."/>
            <person name="Watts T."/>
            <person name="Wilson D."/>
            <person name="Wilson R.K."/>
            <person name="Wing R.A."/>
            <person name="Wolfner M.F."/>
            <person name="Wong A."/>
            <person name="Wong G.K."/>
            <person name="Wu C.I."/>
            <person name="Wu G."/>
            <person name="Yamamoto D."/>
            <person name="Yang H.P."/>
            <person name="Yang S.P."/>
            <person name="Yorke J.A."/>
            <person name="Yoshida K."/>
            <person name="Zdobnov E."/>
            <person name="Zhang P."/>
            <person name="Zhang Y."/>
            <person name="Zimin A.V."/>
            <person name="Baldwin J."/>
            <person name="Abdouelleil A."/>
            <person name="Abdulkadir J."/>
            <person name="Abebe A."/>
            <person name="Abera B."/>
            <person name="Abreu J."/>
            <person name="Acer S.C."/>
            <person name="Aftuck L."/>
            <person name="Alexander A."/>
            <person name="An P."/>
            <person name="Anderson E."/>
            <person name="Anderson S."/>
            <person name="Arachi H."/>
            <person name="Azer M."/>
            <person name="Bachantsang P."/>
            <person name="Barry A."/>
            <person name="Bayul T."/>
            <person name="Berlin A."/>
            <person name="Bessette D."/>
            <person name="Bloom T."/>
            <person name="Blye J."/>
            <person name="Boguslavskiy L."/>
            <person name="Bonnet C."/>
            <person name="Boukhgalter B."/>
            <person name="Bourzgui I."/>
            <person name="Brown A."/>
            <person name="Cahill P."/>
            <person name="Channer S."/>
            <person name="Cheshatsang Y."/>
            <person name="Chuda L."/>
            <person name="Citroen M."/>
            <person name="Collymore A."/>
            <person name="Cooke P."/>
            <person name="Costello M."/>
            <person name="D'Aco K."/>
            <person name="Daza R."/>
            <person name="De Haan G."/>
            <person name="DeGray S."/>
            <person name="DeMaso C."/>
            <person name="Dhargay N."/>
            <person name="Dooley K."/>
            <person name="Dooley E."/>
            <person name="Doricent M."/>
            <person name="Dorje P."/>
            <person name="Dorjee K."/>
            <person name="Dupes A."/>
            <person name="Elong R."/>
            <person name="Falk J."/>
            <person name="Farina A."/>
            <person name="Faro S."/>
            <person name="Ferguson D."/>
            <person name="Fisher S."/>
            <person name="Foley C.D."/>
            <person name="Franke A."/>
            <person name="Friedrich D."/>
            <person name="Gadbois L."/>
            <person name="Gearin G."/>
            <person name="Gearin C.R."/>
            <person name="Giannoukos G."/>
            <person name="Goode T."/>
            <person name="Graham J."/>
            <person name="Grandbois E."/>
            <person name="Grewal S."/>
            <person name="Gyaltsen K."/>
            <person name="Hafez N."/>
            <person name="Hagos B."/>
            <person name="Hall J."/>
            <person name="Henson C."/>
            <person name="Hollinger A."/>
            <person name="Honan T."/>
            <person name="Huard M.D."/>
            <person name="Hughes L."/>
            <person name="Hurhula B."/>
            <person name="Husby M.E."/>
            <person name="Kamat A."/>
            <person name="Kanga B."/>
            <person name="Kashin S."/>
            <person name="Khazanovich D."/>
            <person name="Kisner P."/>
            <person name="Lance K."/>
            <person name="Lara M."/>
            <person name="Lee W."/>
            <person name="Lennon N."/>
            <person name="Letendre F."/>
            <person name="LeVine R."/>
            <person name="Lipovsky A."/>
            <person name="Liu X."/>
            <person name="Liu J."/>
            <person name="Liu S."/>
            <person name="Lokyitsang T."/>
            <person name="Lokyitsang Y."/>
            <person name="Lubonja R."/>
            <person name="Lui A."/>
            <person name="MacDonald P."/>
            <person name="Magnisalis V."/>
            <person name="Maru K."/>
            <person name="Matthews C."/>
            <person name="McCusker W."/>
            <person name="McDonough S."/>
            <person name="Mehta T."/>
            <person name="Meldrim J."/>
            <person name="Meneus L."/>
            <person name="Mihai O."/>
            <person name="Mihalev A."/>
            <person name="Mihova T."/>
            <person name="Mittelman R."/>
            <person name="Mlenga V."/>
            <person name="Montmayeur A."/>
            <person name="Mulrain L."/>
            <person name="Navidi A."/>
            <person name="Naylor J."/>
            <person name="Negash T."/>
            <person name="Nguyen T."/>
            <person name="Nguyen N."/>
            <person name="Nicol R."/>
            <person name="Norbu C."/>
            <person name="Norbu N."/>
            <person name="Novod N."/>
            <person name="O'Neill B."/>
            <person name="Osman S."/>
            <person name="Markiewicz E."/>
            <person name="Oyono O.L."/>
            <person name="Patti C."/>
            <person name="Phunkhang P."/>
            <person name="Pierre F."/>
            <person name="Priest M."/>
            <person name="Raghuraman S."/>
            <person name="Rege F."/>
            <person name="Reyes R."/>
            <person name="Rise C."/>
            <person name="Rogov P."/>
            <person name="Ross K."/>
            <person name="Ryan E."/>
            <person name="Settipalli S."/>
            <person name="Shea T."/>
            <person name="Sherpa N."/>
            <person name="Shi L."/>
            <person name="Shih D."/>
            <person name="Sparrow T."/>
            <person name="Spaulding J."/>
            <person name="Stalker J."/>
            <person name="Stange-Thomann N."/>
            <person name="Stavropoulos S."/>
            <person name="Stone C."/>
            <person name="Strader C."/>
            <person name="Tesfaye S."/>
            <person name="Thomson T."/>
            <person name="Thoulutsang Y."/>
            <person name="Thoulutsang D."/>
            <person name="Topham K."/>
            <person name="Topping I."/>
            <person name="Tsamla T."/>
            <person name="Vassiliev H."/>
            <person name="Vo A."/>
            <person name="Wangchuk T."/>
            <person name="Wangdi T."/>
            <person name="Weiand M."/>
            <person name="Wilkinson J."/>
            <person name="Wilson A."/>
            <person name="Yadav S."/>
            <person name="Young G."/>
            <person name="Yu Q."/>
            <person name="Zembek L."/>
            <person name="Zhong D."/>
            <person name="Zimmer A."/>
            <person name="Zwirko Z."/>
            <person name="Jaffe D.B."/>
            <person name="Alvarez P."/>
            <person name="Brockman W."/>
            <person name="Butler J."/>
            <person name="Chin C."/>
            <person name="Gnerre S."/>
            <person name="Grabherr M."/>
            <person name="Kleber M."/>
            <person name="Mauceli E."/>
            <person name="MacCallum I."/>
        </authorList>
    </citation>
    <scope>NUCLEOTIDE SEQUENCE [LARGE SCALE GENOMIC DNA]</scope>
    <source>
        <strain evidence="16">Rob3c / Tucson 14021-0248.25</strain>
    </source>
</reference>
<keyword evidence="2 12" id="KW-0812">Transmembrane</keyword>
<accession>B4HFI0</accession>
<feature type="compositionally biased region" description="Pro residues" evidence="11">
    <location>
        <begin position="207"/>
        <end position="224"/>
    </location>
</feature>
<dbReference type="OMA" id="ERYCRND"/>
<evidence type="ECO:0000256" key="10">
    <source>
        <dbReference type="PROSITE-ProRule" id="PRU00352"/>
    </source>
</evidence>
<keyword evidence="8" id="KW-1015">Disulfide bond</keyword>
<dbReference type="Gene3D" id="2.20.100.10">
    <property type="entry name" value="Thrombospondin type-1 (TSP1) repeat"/>
    <property type="match status" value="6"/>
</dbReference>